<name>A0ABM7SKD8_9HELI</name>
<sequence length="56" mass="6084">MRLLALNATFGAARAQEHERGFAVSNEVCKLTKHTQKSLGRIESDTQALSRAISAV</sequence>
<dbReference type="Gene3D" id="1.10.287.950">
    <property type="entry name" value="Methyl-accepting chemotaxis protein"/>
    <property type="match status" value="1"/>
</dbReference>
<accession>A0ABM7SKD8</accession>
<proteinExistence type="predicted"/>
<dbReference type="Pfam" id="PF00015">
    <property type="entry name" value="MCPsignal"/>
    <property type="match status" value="1"/>
</dbReference>
<dbReference type="Proteomes" id="UP000826146">
    <property type="component" value="Chromosome"/>
</dbReference>
<dbReference type="InterPro" id="IPR004089">
    <property type="entry name" value="MCPsignal_dom"/>
</dbReference>
<dbReference type="SUPFAM" id="SSF58104">
    <property type="entry name" value="Methyl-accepting chemotaxis protein (MCP) signaling domain"/>
    <property type="match status" value="1"/>
</dbReference>
<protein>
    <recommendedName>
        <fullName evidence="1">Methyl-accepting transducer domain-containing protein</fullName>
    </recommendedName>
</protein>
<evidence type="ECO:0000313" key="3">
    <source>
        <dbReference type="Proteomes" id="UP000826146"/>
    </source>
</evidence>
<evidence type="ECO:0000313" key="2">
    <source>
        <dbReference type="EMBL" id="BCZ18590.1"/>
    </source>
</evidence>
<feature type="domain" description="Methyl-accepting transducer" evidence="1">
    <location>
        <begin position="3"/>
        <end position="46"/>
    </location>
</feature>
<dbReference type="RefSeq" id="WP_221272105.1">
    <property type="nucleotide sequence ID" value="NZ_AP024819.1"/>
</dbReference>
<evidence type="ECO:0000259" key="1">
    <source>
        <dbReference type="Pfam" id="PF00015"/>
    </source>
</evidence>
<gene>
    <name evidence="2" type="ORF">NHP190012_02320</name>
</gene>
<reference evidence="2 3" key="1">
    <citation type="submission" date="2021-07" db="EMBL/GenBank/DDBJ databases">
        <title>Novel Helicobacter sp. Isolated from a cat.</title>
        <authorList>
            <person name="Rimbara E."/>
            <person name="Suzuki M."/>
        </authorList>
    </citation>
    <scope>NUCLEOTIDE SEQUENCE [LARGE SCALE GENOMIC DNA]</scope>
    <source>
        <strain evidence="3">NHP19-012</strain>
    </source>
</reference>
<organism evidence="2 3">
    <name type="scientific">Helicobacter gastrofelis</name>
    <dbReference type="NCBI Taxonomy" id="2849642"/>
    <lineage>
        <taxon>Bacteria</taxon>
        <taxon>Pseudomonadati</taxon>
        <taxon>Campylobacterota</taxon>
        <taxon>Epsilonproteobacteria</taxon>
        <taxon>Campylobacterales</taxon>
        <taxon>Helicobacteraceae</taxon>
        <taxon>Helicobacter</taxon>
    </lineage>
</organism>
<keyword evidence="3" id="KW-1185">Reference proteome</keyword>
<dbReference type="EMBL" id="AP024819">
    <property type="protein sequence ID" value="BCZ18590.1"/>
    <property type="molecule type" value="Genomic_DNA"/>
</dbReference>